<evidence type="ECO:0000313" key="5">
    <source>
        <dbReference type="Proteomes" id="UP000015101"/>
    </source>
</evidence>
<evidence type="ECO:0000256" key="1">
    <source>
        <dbReference type="ARBA" id="ARBA00005964"/>
    </source>
</evidence>
<name>T1FZG0_HELRO</name>
<dbReference type="EnsemblMetazoa" id="HelroT68508">
    <property type="protein sequence ID" value="HelroP68508"/>
    <property type="gene ID" value="HelroG68508"/>
</dbReference>
<reference evidence="4" key="3">
    <citation type="submission" date="2015-06" db="UniProtKB">
        <authorList>
            <consortium name="EnsemblMetazoa"/>
        </authorList>
    </citation>
    <scope>IDENTIFICATION</scope>
</reference>
<gene>
    <name evidence="4" type="primary">20214208</name>
    <name evidence="3" type="ORF">HELRODRAFT_68508</name>
</gene>
<evidence type="ECO:0000313" key="4">
    <source>
        <dbReference type="EnsemblMetazoa" id="HelroP68508"/>
    </source>
</evidence>
<dbReference type="InterPro" id="IPR051093">
    <property type="entry name" value="Neuroligin/BSAL"/>
</dbReference>
<sequence length="294" mass="33728">MYLEDTFWDVNWGEYPQWLLRRINCFLGVPYAEPPIGRYRFQKPLPPRWVGTWDATYYRPACPQRLEILQRDIPTMENVNISENCLYMNIFVPNPNLEYDQTIYPVIVYIHSGNFSTGTSQSQPGHVLATRDVVVVTFNYRLGALGYLTTEDEHAPGNFGMWDQIQALEFVKRNIIAFRGDPNRITLMGEGAGGVSVGLHLVSPSSYRNAYYSQAIMMSGNDLSMFGMSRPFYRPRTYAKKLAELVGCNQEGSYAMIKCLRNNASVTWQMIVQAQHQIAPNVSNSFSFEFFKFL</sequence>
<dbReference type="HOGENOM" id="CLU_006586_4_0_1"/>
<dbReference type="InterPro" id="IPR029058">
    <property type="entry name" value="AB_hydrolase_fold"/>
</dbReference>
<dbReference type="EMBL" id="AMQM01001426">
    <property type="status" value="NOT_ANNOTATED_CDS"/>
    <property type="molecule type" value="Genomic_DNA"/>
</dbReference>
<dbReference type="AlphaFoldDB" id="T1FZG0"/>
<dbReference type="CTD" id="20214208"/>
<keyword evidence="5" id="KW-1185">Reference proteome</keyword>
<dbReference type="Pfam" id="PF00135">
    <property type="entry name" value="COesterase"/>
    <property type="match status" value="1"/>
</dbReference>
<comment type="similarity">
    <text evidence="1">Belongs to the type-B carboxylesterase/lipase family.</text>
</comment>
<reference evidence="3 5" key="2">
    <citation type="journal article" date="2013" name="Nature">
        <title>Insights into bilaterian evolution from three spiralian genomes.</title>
        <authorList>
            <person name="Simakov O."/>
            <person name="Marletaz F."/>
            <person name="Cho S.J."/>
            <person name="Edsinger-Gonzales E."/>
            <person name="Havlak P."/>
            <person name="Hellsten U."/>
            <person name="Kuo D.H."/>
            <person name="Larsson T."/>
            <person name="Lv J."/>
            <person name="Arendt D."/>
            <person name="Savage R."/>
            <person name="Osoegawa K."/>
            <person name="de Jong P."/>
            <person name="Grimwood J."/>
            <person name="Chapman J.A."/>
            <person name="Shapiro H."/>
            <person name="Aerts A."/>
            <person name="Otillar R.P."/>
            <person name="Terry A.Y."/>
            <person name="Boore J.L."/>
            <person name="Grigoriev I.V."/>
            <person name="Lindberg D.R."/>
            <person name="Seaver E.C."/>
            <person name="Weisblat D.A."/>
            <person name="Putnam N.H."/>
            <person name="Rokhsar D.S."/>
        </authorList>
    </citation>
    <scope>NUCLEOTIDE SEQUENCE</scope>
</reference>
<protein>
    <recommendedName>
        <fullName evidence="2">Carboxylesterase type B domain-containing protein</fullName>
    </recommendedName>
</protein>
<dbReference type="STRING" id="6412.T1FZG0"/>
<accession>T1FZG0</accession>
<dbReference type="OrthoDB" id="6846267at2759"/>
<proteinExistence type="inferred from homology"/>
<dbReference type="Proteomes" id="UP000015101">
    <property type="component" value="Unassembled WGS sequence"/>
</dbReference>
<evidence type="ECO:0000313" key="3">
    <source>
        <dbReference type="EMBL" id="ESN96594.1"/>
    </source>
</evidence>
<reference evidence="5" key="1">
    <citation type="submission" date="2012-12" db="EMBL/GenBank/DDBJ databases">
        <authorList>
            <person name="Hellsten U."/>
            <person name="Grimwood J."/>
            <person name="Chapman J.A."/>
            <person name="Shapiro H."/>
            <person name="Aerts A."/>
            <person name="Otillar R.P."/>
            <person name="Terry A.Y."/>
            <person name="Boore J.L."/>
            <person name="Simakov O."/>
            <person name="Marletaz F."/>
            <person name="Cho S.-J."/>
            <person name="Edsinger-Gonzales E."/>
            <person name="Havlak P."/>
            <person name="Kuo D.-H."/>
            <person name="Larsson T."/>
            <person name="Lv J."/>
            <person name="Arendt D."/>
            <person name="Savage R."/>
            <person name="Osoegawa K."/>
            <person name="de Jong P."/>
            <person name="Lindberg D.R."/>
            <person name="Seaver E.C."/>
            <person name="Weisblat D.A."/>
            <person name="Putnam N.H."/>
            <person name="Grigoriev I.V."/>
            <person name="Rokhsar D.S."/>
        </authorList>
    </citation>
    <scope>NUCLEOTIDE SEQUENCE</scope>
</reference>
<dbReference type="FunFam" id="3.40.50.1820:FF:000901">
    <property type="entry name" value="Uncharacterized protein"/>
    <property type="match status" value="1"/>
</dbReference>
<dbReference type="OMA" id="DRERFQM"/>
<dbReference type="Gene3D" id="3.40.50.1820">
    <property type="entry name" value="alpha/beta hydrolase"/>
    <property type="match status" value="1"/>
</dbReference>
<dbReference type="KEGG" id="hro:HELRODRAFT_68508"/>
<dbReference type="PANTHER" id="PTHR43903">
    <property type="entry name" value="NEUROLIGIN"/>
    <property type="match status" value="1"/>
</dbReference>
<dbReference type="SUPFAM" id="SSF53474">
    <property type="entry name" value="alpha/beta-Hydrolases"/>
    <property type="match status" value="1"/>
</dbReference>
<evidence type="ECO:0000259" key="2">
    <source>
        <dbReference type="Pfam" id="PF00135"/>
    </source>
</evidence>
<dbReference type="InterPro" id="IPR002018">
    <property type="entry name" value="CarbesteraseB"/>
</dbReference>
<dbReference type="InParanoid" id="T1FZG0"/>
<dbReference type="eggNOG" id="KOG1516">
    <property type="taxonomic scope" value="Eukaryota"/>
</dbReference>
<organism evidence="4 5">
    <name type="scientific">Helobdella robusta</name>
    <name type="common">Californian leech</name>
    <dbReference type="NCBI Taxonomy" id="6412"/>
    <lineage>
        <taxon>Eukaryota</taxon>
        <taxon>Metazoa</taxon>
        <taxon>Spiralia</taxon>
        <taxon>Lophotrochozoa</taxon>
        <taxon>Annelida</taxon>
        <taxon>Clitellata</taxon>
        <taxon>Hirudinea</taxon>
        <taxon>Rhynchobdellida</taxon>
        <taxon>Glossiphoniidae</taxon>
        <taxon>Helobdella</taxon>
    </lineage>
</organism>
<dbReference type="RefSeq" id="XP_009025243.1">
    <property type="nucleotide sequence ID" value="XM_009026995.1"/>
</dbReference>
<dbReference type="GeneID" id="20214208"/>
<feature type="domain" description="Carboxylesterase type B" evidence="2">
    <location>
        <begin position="22"/>
        <end position="278"/>
    </location>
</feature>
<dbReference type="EMBL" id="KB097495">
    <property type="protein sequence ID" value="ESN96594.1"/>
    <property type="molecule type" value="Genomic_DNA"/>
</dbReference>